<dbReference type="KEGG" id="azc:AZC_2673"/>
<dbReference type="Proteomes" id="UP000000270">
    <property type="component" value="Chromosome"/>
</dbReference>
<dbReference type="RefSeq" id="WP_012171197.1">
    <property type="nucleotide sequence ID" value="NC_009937.1"/>
</dbReference>
<evidence type="ECO:0000256" key="1">
    <source>
        <dbReference type="ARBA" id="ARBA00004429"/>
    </source>
</evidence>
<dbReference type="PROSITE" id="PS00713">
    <property type="entry name" value="NA_DICARBOXYL_SYMP_1"/>
    <property type="match status" value="1"/>
</dbReference>
<reference evidence="10 11" key="3">
    <citation type="journal article" date="2008" name="BMC Genomics">
        <title>The genome of the versatile nitrogen fixer Azorhizobium caulinodans ORS571.</title>
        <authorList>
            <person name="Lee KB."/>
            <person name="Backer P.D."/>
            <person name="Aono T."/>
            <person name="Liu CT."/>
            <person name="Suzuki S."/>
            <person name="Suzuki T."/>
            <person name="Kaneko T."/>
            <person name="Yamada M."/>
            <person name="Tabata S."/>
            <person name="Kupfer D.M."/>
            <person name="Najar F.Z."/>
            <person name="Wiley G.B."/>
            <person name="Roe B."/>
            <person name="Binnewies T.T."/>
            <person name="Ussery D.W."/>
            <person name="D'Haeze W."/>
            <person name="Herder J.D."/>
            <person name="Gevers D."/>
            <person name="Vereecke D."/>
            <person name="Holsters M."/>
            <person name="Oyaizu H."/>
        </authorList>
    </citation>
    <scope>NUCLEOTIDE SEQUENCE [LARGE SCALE GENOMIC DNA]</scope>
    <source>
        <strain evidence="11">ATCC 43989 / DSM 5975 / JCM 20966 / LMG 6465 / NBRC 14845 / NCIMB 13405 / ORS 571</strain>
    </source>
</reference>
<dbReference type="Gene3D" id="1.10.3860.10">
    <property type="entry name" value="Sodium:dicarboxylate symporter"/>
    <property type="match status" value="1"/>
</dbReference>
<accession>A8I8K5</accession>
<feature type="transmembrane region" description="Helical" evidence="9">
    <location>
        <begin position="398"/>
        <end position="415"/>
    </location>
</feature>
<feature type="transmembrane region" description="Helical" evidence="9">
    <location>
        <begin position="363"/>
        <end position="386"/>
    </location>
</feature>
<reference evidence="10 11" key="1">
    <citation type="journal article" date="2007" name="Appl. Environ. Microbiol.">
        <title>Rhizobial factors required for stem nodule maturation and maintenance in Sesbania rostrata-Azorhizobium caulinodans ORS571 symbiosis.</title>
        <authorList>
            <person name="Suzuki S."/>
            <person name="Aono T."/>
            <person name="Lee KB."/>
            <person name="Suzuki T."/>
            <person name="Liu CT."/>
            <person name="Miwa H."/>
            <person name="Wakao S."/>
            <person name="Iki T."/>
            <person name="Oyaizu H."/>
        </authorList>
    </citation>
    <scope>NUCLEOTIDE SEQUENCE [LARGE SCALE GENOMIC DNA]</scope>
    <source>
        <strain evidence="11">ATCC 43989 / DSM 5975 / JCM 20966 / LMG 6465 / NBRC 14845 / NCIMB 13405 / ORS 571</strain>
    </source>
</reference>
<organism evidence="10 11">
    <name type="scientific">Azorhizobium caulinodans (strain ATCC 43989 / DSM 5975 / JCM 20966 / LMG 6465 / NBRC 14845 / NCIMB 13405 / ORS 571)</name>
    <dbReference type="NCBI Taxonomy" id="438753"/>
    <lineage>
        <taxon>Bacteria</taxon>
        <taxon>Pseudomonadati</taxon>
        <taxon>Pseudomonadota</taxon>
        <taxon>Alphaproteobacteria</taxon>
        <taxon>Hyphomicrobiales</taxon>
        <taxon>Xanthobacteraceae</taxon>
        <taxon>Azorhizobium</taxon>
    </lineage>
</organism>
<dbReference type="SUPFAM" id="SSF118215">
    <property type="entry name" value="Proton glutamate symport protein"/>
    <property type="match status" value="1"/>
</dbReference>
<feature type="transmembrane region" description="Helical" evidence="9">
    <location>
        <begin position="91"/>
        <end position="109"/>
    </location>
</feature>
<evidence type="ECO:0000313" key="10">
    <source>
        <dbReference type="EMBL" id="BAF88671.1"/>
    </source>
</evidence>
<evidence type="ECO:0000256" key="5">
    <source>
        <dbReference type="ARBA" id="ARBA00022692"/>
    </source>
</evidence>
<dbReference type="STRING" id="438753.AZC_2673"/>
<feature type="transmembrane region" description="Helical" evidence="9">
    <location>
        <begin position="337"/>
        <end position="357"/>
    </location>
</feature>
<dbReference type="InterPro" id="IPR036458">
    <property type="entry name" value="Na:dicarbo_symporter_sf"/>
</dbReference>
<comment type="subcellular location">
    <subcellularLocation>
        <location evidence="1">Cell inner membrane</location>
        <topology evidence="1">Multi-pass membrane protein</topology>
    </subcellularLocation>
</comment>
<keyword evidence="7 9" id="KW-1133">Transmembrane helix</keyword>
<evidence type="ECO:0000313" key="11">
    <source>
        <dbReference type="Proteomes" id="UP000000270"/>
    </source>
</evidence>
<dbReference type="GO" id="GO:0015366">
    <property type="term" value="F:malate:proton symporter activity"/>
    <property type="evidence" value="ECO:0007669"/>
    <property type="project" value="TreeGrafter"/>
</dbReference>
<dbReference type="EMBL" id="AP009384">
    <property type="protein sequence ID" value="BAF88671.1"/>
    <property type="molecule type" value="Genomic_DNA"/>
</dbReference>
<dbReference type="PANTHER" id="PTHR42865">
    <property type="entry name" value="PROTON/GLUTAMATE-ASPARTATE SYMPORTER"/>
    <property type="match status" value="1"/>
</dbReference>
<sequence length="452" mass="48000">MPAHAEPQPLAGRKPKRFYEQLYVQVLIGVAAGIALGHFYPQIAPMAKPLGDGFIKLVKMMIVPIVFCTIVVGVAGVHADRKIGASLLKTMLLFYGLTIIGLMTGLIAVETIQPGAGMHMDVHAIDAKEAARYAAGAKKLDTVDVLLHIIPPSFFTPFAEGEVLPVLFIALITGFGLRKAGVSGEPFLRGVEAFSRALFAAFGYMMRLAPIGAFGAIAFIVAKSGLKTIGNLGLLIFTLYVACGFFVFVVLWGLARFHGFSLFRLLRYFREELLIVLGTSSTEPVLPAVLYKLERLGCSKGSVGLTLPLGYSFNLDGTAIYLTLASLFLAQAMDIHLSAWQVGSMIFVMLLTSKGAAGVTGSGFAALVATLAAMPDTVPVAGVVMIAGIDRFMSEARALTSLVSNMVACIVIAIWDGECDRSVLLAELAQGKPTERPAVESTGAVAELPQTV</sequence>
<reference evidence="10 11" key="6">
    <citation type="journal article" date="2011" name="Appl. Environ. Microbiol.">
        <title>Involvement of the azorhizobial chromosome partition gene (parA) in the onset of bacteroid differentiation during Sesbania rostrata stem nodule development.</title>
        <authorList>
            <person name="Liu CT."/>
            <person name="Lee KB."/>
            <person name="Wang YS."/>
            <person name="Peng MH."/>
            <person name="Lee KT."/>
            <person name="Suzuki S."/>
            <person name="Suzuki T."/>
            <person name="Oyaizu H."/>
        </authorList>
    </citation>
    <scope>NUCLEOTIDE SEQUENCE [LARGE SCALE GENOMIC DNA]</scope>
    <source>
        <strain evidence="11">ATCC 43989 / DSM 5975 / JCM 20966 / LMG 6465 / NBRC 14845 / NCIMB 13405 / ORS 571</strain>
    </source>
</reference>
<feature type="transmembrane region" description="Helical" evidence="9">
    <location>
        <begin position="198"/>
        <end position="222"/>
    </location>
</feature>
<feature type="transmembrane region" description="Helical" evidence="9">
    <location>
        <begin position="22"/>
        <end position="40"/>
    </location>
</feature>
<feature type="transmembrane region" description="Helical" evidence="9">
    <location>
        <begin position="60"/>
        <end position="79"/>
    </location>
</feature>
<dbReference type="InterPro" id="IPR001991">
    <property type="entry name" value="Na-dicarboxylate_symporter"/>
</dbReference>
<dbReference type="PRINTS" id="PR00173">
    <property type="entry name" value="EDTRNSPORT"/>
</dbReference>
<proteinExistence type="inferred from homology"/>
<dbReference type="FunFam" id="1.10.3860.10:FF:000001">
    <property type="entry name" value="C4-dicarboxylate transport protein"/>
    <property type="match status" value="1"/>
</dbReference>
<feature type="transmembrane region" description="Helical" evidence="9">
    <location>
        <begin position="311"/>
        <end position="330"/>
    </location>
</feature>
<evidence type="ECO:0000256" key="3">
    <source>
        <dbReference type="ARBA" id="ARBA00022448"/>
    </source>
</evidence>
<reference evidence="10 11" key="4">
    <citation type="journal article" date="2009" name="Appl. Environ. Microbiol.">
        <title>Comparative genome-wide transcriptional profiling of Azorhizobium caulinodans ORS571 grown under free-living and symbiotic conditions.</title>
        <authorList>
            <person name="Tsukada S."/>
            <person name="Aono T."/>
            <person name="Akiba N."/>
            <person name="Lee KB."/>
            <person name="Liu CT."/>
            <person name="Toyazaki H."/>
            <person name="Oyaizu H."/>
        </authorList>
    </citation>
    <scope>NUCLEOTIDE SEQUENCE [LARGE SCALE GENOMIC DNA]</scope>
    <source>
        <strain evidence="11">ATCC 43989 / DSM 5975 / JCM 20966 / LMG 6465 / NBRC 14845 / NCIMB 13405 / ORS 571</strain>
    </source>
</reference>
<dbReference type="PANTHER" id="PTHR42865:SF1">
    <property type="entry name" value="AEROBIC C4-DICARBOXYLATE TRANSPORT PROTEIN"/>
    <property type="match status" value="1"/>
</dbReference>
<dbReference type="InterPro" id="IPR018107">
    <property type="entry name" value="Na-dicarboxylate_symporter_CS"/>
</dbReference>
<comment type="similarity">
    <text evidence="2">Belongs to the dicarboxylate/amino acid:cation symporter (DAACS) (TC 2.A.23) family.</text>
</comment>
<feature type="transmembrane region" description="Helical" evidence="9">
    <location>
        <begin position="228"/>
        <end position="252"/>
    </location>
</feature>
<gene>
    <name evidence="10" type="ordered locus">AZC_2673</name>
</gene>
<evidence type="ECO:0000256" key="6">
    <source>
        <dbReference type="ARBA" id="ARBA00022847"/>
    </source>
</evidence>
<dbReference type="PROSITE" id="PS00714">
    <property type="entry name" value="NA_DICARBOXYL_SYMP_2"/>
    <property type="match status" value="1"/>
</dbReference>
<dbReference type="GO" id="GO:0005886">
    <property type="term" value="C:plasma membrane"/>
    <property type="evidence" value="ECO:0007669"/>
    <property type="project" value="UniProtKB-SubCell"/>
</dbReference>
<evidence type="ECO:0000256" key="2">
    <source>
        <dbReference type="ARBA" id="ARBA00006148"/>
    </source>
</evidence>
<keyword evidence="4" id="KW-1003">Cell membrane</keyword>
<keyword evidence="5 9" id="KW-0812">Transmembrane</keyword>
<evidence type="ECO:0000256" key="7">
    <source>
        <dbReference type="ARBA" id="ARBA00022989"/>
    </source>
</evidence>
<keyword evidence="6" id="KW-0769">Symport</keyword>
<keyword evidence="8 9" id="KW-0472">Membrane</keyword>
<dbReference type="HOGENOM" id="CLU_019375_7_0_5"/>
<name>A8I8K5_AZOC5</name>
<dbReference type="Pfam" id="PF00375">
    <property type="entry name" value="SDF"/>
    <property type="match status" value="1"/>
</dbReference>
<evidence type="ECO:0000256" key="8">
    <source>
        <dbReference type="ARBA" id="ARBA00023136"/>
    </source>
</evidence>
<dbReference type="eggNOG" id="COG1301">
    <property type="taxonomic scope" value="Bacteria"/>
</dbReference>
<protein>
    <submittedName>
        <fullName evidence="10">C4-dicarboxylate transport protein</fullName>
    </submittedName>
</protein>
<reference evidence="10 11" key="5">
    <citation type="journal article" date="2010" name="Appl. Environ. Microbiol.">
        <title>phrR-like gene praR of Azorhizobium caulinodans ORS571 is essential for symbiosis with Sesbania rostrata and is involved in expression of reb genes.</title>
        <authorList>
            <person name="Akiba N."/>
            <person name="Aono T."/>
            <person name="Toyazaki H."/>
            <person name="Sato S."/>
            <person name="Oyaizu H."/>
        </authorList>
    </citation>
    <scope>NUCLEOTIDE SEQUENCE [LARGE SCALE GENOMIC DNA]</scope>
    <source>
        <strain evidence="11">ATCC 43989 / DSM 5975 / JCM 20966 / LMG 6465 / NBRC 14845 / NCIMB 13405 / ORS 571</strain>
    </source>
</reference>
<reference evidence="11" key="2">
    <citation type="submission" date="2007-04" db="EMBL/GenBank/DDBJ databases">
        <title>Complete genome sequence of the nitrogen-fixing bacterium Azorhizobium caulinodans ORS571.</title>
        <authorList>
            <person name="Lee K.B."/>
            <person name="Backer P.D."/>
            <person name="Aono T."/>
            <person name="Liu C.T."/>
            <person name="Suzuki S."/>
            <person name="Suzuki T."/>
            <person name="Kaneko T."/>
            <person name="Yamada M."/>
            <person name="Tabata S."/>
            <person name="Kupfer D.M."/>
            <person name="Najar F.Z."/>
            <person name="Wiley G.B."/>
            <person name="Roe B."/>
            <person name="Binnewies T."/>
            <person name="Ussery D."/>
            <person name="Vereecke D."/>
            <person name="Gevers D."/>
            <person name="Holsters M."/>
            <person name="Oyaizu H."/>
        </authorList>
    </citation>
    <scope>NUCLEOTIDE SEQUENCE [LARGE SCALE GENOMIC DNA]</scope>
    <source>
        <strain evidence="11">ATCC 43989 / DSM 5975 / JCM 20966 / LMG 6465 / NBRC 14845 / NCIMB 13405 / ORS 571</strain>
    </source>
</reference>
<evidence type="ECO:0000256" key="4">
    <source>
        <dbReference type="ARBA" id="ARBA00022475"/>
    </source>
</evidence>
<keyword evidence="3" id="KW-0813">Transport</keyword>
<dbReference type="GO" id="GO:0015138">
    <property type="term" value="F:fumarate transmembrane transporter activity"/>
    <property type="evidence" value="ECO:0007669"/>
    <property type="project" value="TreeGrafter"/>
</dbReference>
<dbReference type="AlphaFoldDB" id="A8I8K5"/>
<dbReference type="GO" id="GO:0015141">
    <property type="term" value="F:succinate transmembrane transporter activity"/>
    <property type="evidence" value="ECO:0007669"/>
    <property type="project" value="TreeGrafter"/>
</dbReference>
<keyword evidence="11" id="KW-1185">Reference proteome</keyword>
<dbReference type="GO" id="GO:0070778">
    <property type="term" value="P:L-aspartate transmembrane transport"/>
    <property type="evidence" value="ECO:0007669"/>
    <property type="project" value="TreeGrafter"/>
</dbReference>
<evidence type="ECO:0000256" key="9">
    <source>
        <dbReference type="SAM" id="Phobius"/>
    </source>
</evidence>